<feature type="compositionally biased region" description="Low complexity" evidence="1">
    <location>
        <begin position="223"/>
        <end position="234"/>
    </location>
</feature>
<dbReference type="InParanoid" id="K1V809"/>
<gene>
    <name evidence="2" type="ORF">A1Q2_05589</name>
</gene>
<organism evidence="2 3">
    <name type="scientific">Trichosporon asahii var. asahii (strain CBS 8904)</name>
    <name type="common">Yeast</name>
    <dbReference type="NCBI Taxonomy" id="1220162"/>
    <lineage>
        <taxon>Eukaryota</taxon>
        <taxon>Fungi</taxon>
        <taxon>Dikarya</taxon>
        <taxon>Basidiomycota</taxon>
        <taxon>Agaricomycotina</taxon>
        <taxon>Tremellomycetes</taxon>
        <taxon>Trichosporonales</taxon>
        <taxon>Trichosporonaceae</taxon>
        <taxon>Trichosporon</taxon>
    </lineage>
</organism>
<name>K1V809_TRIAC</name>
<reference evidence="2 3" key="1">
    <citation type="journal article" date="2012" name="Eukaryot. Cell">
        <title>Genome sequence of the Trichosporon asahii environmental strain CBS 8904.</title>
        <authorList>
            <person name="Yang R.Y."/>
            <person name="Li H.T."/>
            <person name="Zhu H."/>
            <person name="Zhou G.P."/>
            <person name="Wang M."/>
            <person name="Wang L."/>
        </authorList>
    </citation>
    <scope>NUCLEOTIDE SEQUENCE [LARGE SCALE GENOMIC DNA]</scope>
    <source>
        <strain evidence="2 3">CBS 8904</strain>
    </source>
</reference>
<dbReference type="Proteomes" id="UP000006757">
    <property type="component" value="Unassembled WGS sequence"/>
</dbReference>
<sequence length="372" mass="40215">MGDFDTTATDSLADLDTAIDWEEVLHAIDSTLPSHVDSATSMDSVSHPYPNDFGCDWSAFDFDAVDWSGIGVASVLEGIDPLCDGNMQGTVFPAISAIDPSITFDMARTIIAPATPPSITAPQQVTVLSATTPSIAAMLPIADTTAMYSADSLAAAMVTSTPAESSTALASTATPSTATPSASEYAPSMTVRTCDAVQRILRSHDQVRKCTLSQDRRLRKRTSTTTSSHTGSTATDRRMRSRYHVRVRKIRKYGRILRKGCKGCRSAGVECRQLGAKTRCERCYVRMQTCSLCSDGTSDCDDDVEYHHAASVRSPSTVSMVAAPQARLQLAVLLKDLEEFDRACEMRATLESQRRSELTRNLSAIVRSMASD</sequence>
<protein>
    <submittedName>
        <fullName evidence="2">Uncharacterized protein</fullName>
    </submittedName>
</protein>
<evidence type="ECO:0000313" key="2">
    <source>
        <dbReference type="EMBL" id="EKD00110.1"/>
    </source>
</evidence>
<proteinExistence type="predicted"/>
<comment type="caution">
    <text evidence="2">The sequence shown here is derived from an EMBL/GenBank/DDBJ whole genome shotgun (WGS) entry which is preliminary data.</text>
</comment>
<dbReference type="HOGENOM" id="CLU_744311_0_0_1"/>
<accession>K1V809</accession>
<feature type="region of interest" description="Disordered" evidence="1">
    <location>
        <begin position="211"/>
        <end position="241"/>
    </location>
</feature>
<evidence type="ECO:0000313" key="3">
    <source>
        <dbReference type="Proteomes" id="UP000006757"/>
    </source>
</evidence>
<dbReference type="EMBL" id="AMBO01000349">
    <property type="protein sequence ID" value="EKD00110.1"/>
    <property type="molecule type" value="Genomic_DNA"/>
</dbReference>
<keyword evidence="3" id="KW-1185">Reference proteome</keyword>
<dbReference type="AlphaFoldDB" id="K1V809"/>
<evidence type="ECO:0000256" key="1">
    <source>
        <dbReference type="SAM" id="MobiDB-lite"/>
    </source>
</evidence>